<comment type="subcellular location">
    <subcellularLocation>
        <location evidence="3">Cytoplasm</location>
    </subcellularLocation>
</comment>
<comment type="cofactor">
    <cofactor evidence="1">
        <name>FMN</name>
        <dbReference type="ChEBI" id="CHEBI:58210"/>
    </cofactor>
</comment>
<dbReference type="GO" id="GO:0071949">
    <property type="term" value="F:FAD binding"/>
    <property type="evidence" value="ECO:0007669"/>
    <property type="project" value="TreeGrafter"/>
</dbReference>
<comment type="caution">
    <text evidence="12">The sequence shown here is derived from an EMBL/GenBank/DDBJ whole genome shotgun (WGS) entry which is preliminary data.</text>
</comment>
<protein>
    <recommendedName>
        <fullName evidence="11">Cyanocobalamin reductase (cyanide-eliminating)</fullName>
    </recommendedName>
</protein>
<dbReference type="Pfam" id="PF16690">
    <property type="entry name" value="MMACHC"/>
    <property type="match status" value="1"/>
</dbReference>
<evidence type="ECO:0000256" key="9">
    <source>
        <dbReference type="ARBA" id="ARBA00022857"/>
    </source>
</evidence>
<dbReference type="GO" id="GO:0005737">
    <property type="term" value="C:cytoplasm"/>
    <property type="evidence" value="ECO:0007669"/>
    <property type="project" value="UniProtKB-SubCell"/>
</dbReference>
<proteinExistence type="inferred from homology"/>
<keyword evidence="10" id="KW-0560">Oxidoreductase</keyword>
<evidence type="ECO:0000256" key="8">
    <source>
        <dbReference type="ARBA" id="ARBA00022827"/>
    </source>
</evidence>
<dbReference type="GO" id="GO:0032451">
    <property type="term" value="F:demethylase activity"/>
    <property type="evidence" value="ECO:0007669"/>
    <property type="project" value="TreeGrafter"/>
</dbReference>
<reference evidence="12 13" key="1">
    <citation type="submission" date="2016-02" db="EMBL/GenBank/DDBJ databases">
        <title>Genome analysis of coral dinoflagellate symbionts highlights evolutionary adaptations to a symbiotic lifestyle.</title>
        <authorList>
            <person name="Aranda M."/>
            <person name="Li Y."/>
            <person name="Liew Y.J."/>
            <person name="Baumgarten S."/>
            <person name="Simakov O."/>
            <person name="Wilson M."/>
            <person name="Piel J."/>
            <person name="Ashoor H."/>
            <person name="Bougouffa S."/>
            <person name="Bajic V.B."/>
            <person name="Ryu T."/>
            <person name="Ravasi T."/>
            <person name="Bayer T."/>
            <person name="Micklem G."/>
            <person name="Kim H."/>
            <person name="Bhak J."/>
            <person name="Lajeunesse T.C."/>
            <person name="Voolstra C.R."/>
        </authorList>
    </citation>
    <scope>NUCLEOTIDE SEQUENCE [LARGE SCALE GENOMIC DNA]</scope>
    <source>
        <strain evidence="12 13">CCMP2467</strain>
    </source>
</reference>
<dbReference type="EMBL" id="LSRX01000808">
    <property type="protein sequence ID" value="OLP88536.1"/>
    <property type="molecule type" value="Genomic_DNA"/>
</dbReference>
<keyword evidence="8" id="KW-0274">FAD</keyword>
<evidence type="ECO:0000256" key="2">
    <source>
        <dbReference type="ARBA" id="ARBA00001974"/>
    </source>
</evidence>
<evidence type="ECO:0000313" key="12">
    <source>
        <dbReference type="EMBL" id="OLP88536.1"/>
    </source>
</evidence>
<dbReference type="GO" id="GO:0033787">
    <property type="term" value="F:cyanocobalamin reductase (cyanide-eliminating) (NADP+) activity"/>
    <property type="evidence" value="ECO:0007669"/>
    <property type="project" value="TreeGrafter"/>
</dbReference>
<evidence type="ECO:0000256" key="4">
    <source>
        <dbReference type="ARBA" id="ARBA00007762"/>
    </source>
</evidence>
<evidence type="ECO:0000256" key="10">
    <source>
        <dbReference type="ARBA" id="ARBA00023002"/>
    </source>
</evidence>
<dbReference type="GO" id="GO:0009235">
    <property type="term" value="P:cobalamin metabolic process"/>
    <property type="evidence" value="ECO:0007669"/>
    <property type="project" value="TreeGrafter"/>
</dbReference>
<gene>
    <name evidence="12" type="primary">mmachc</name>
    <name evidence="12" type="ORF">AK812_SmicGene30130</name>
</gene>
<evidence type="ECO:0000313" key="13">
    <source>
        <dbReference type="Proteomes" id="UP000186817"/>
    </source>
</evidence>
<dbReference type="PANTHER" id="PTHR31457">
    <property type="entry name" value="METHYLMALONIC ACIDURIA AND HOMOCYSTINURIA TYPE C PROTEIN"/>
    <property type="match status" value="1"/>
</dbReference>
<dbReference type="OrthoDB" id="409189at2759"/>
<sequence length="293" mass="33535">MGGSQSTFKGFNLKEDAFDAEEFKKDLDAWLAPMHLQSSRPFLIGWYNQQREITADGTQRIEGPDDGVAYAVYSVPGYLDVVIEHFARERPSTGFVDGATDAILAQLRQALPAELEPQVVNTDEGPPYYHVQTIGNVCAEDEHIEAKDIANDGDDWEEDLSDRLEETRDPKMWGSESEMLRKIFGVNVHPTWGGWYAYRALIVLRKGTQASLQKPEPMAFLATEDKKRILAEYNLRHQLCVWRDLSDSHPPEKRYSPEEYFFFTETSPDKRRRFLEMKASLMTAVPAPRWPSL</sequence>
<dbReference type="PANTHER" id="PTHR31457:SF2">
    <property type="entry name" value="CYANOCOBALAMIN REDUCTASE _ ALKYLCOBALAMIN DEALKYLASE"/>
    <property type="match status" value="1"/>
</dbReference>
<dbReference type="InterPro" id="IPR032037">
    <property type="entry name" value="MMACHC"/>
</dbReference>
<keyword evidence="7" id="KW-0288">FMN</keyword>
<evidence type="ECO:0000256" key="7">
    <source>
        <dbReference type="ARBA" id="ARBA00022643"/>
    </source>
</evidence>
<evidence type="ECO:0000256" key="5">
    <source>
        <dbReference type="ARBA" id="ARBA00022490"/>
    </source>
</evidence>
<keyword evidence="5" id="KW-0963">Cytoplasm</keyword>
<keyword evidence="9" id="KW-0521">NADP</keyword>
<dbReference type="Proteomes" id="UP000186817">
    <property type="component" value="Unassembled WGS sequence"/>
</dbReference>
<evidence type="ECO:0000256" key="3">
    <source>
        <dbReference type="ARBA" id="ARBA00004496"/>
    </source>
</evidence>
<keyword evidence="6" id="KW-0285">Flavoprotein</keyword>
<keyword evidence="13" id="KW-1185">Reference proteome</keyword>
<comment type="similarity">
    <text evidence="4">Belongs to the MMACHC family.</text>
</comment>
<organism evidence="12 13">
    <name type="scientific">Symbiodinium microadriaticum</name>
    <name type="common">Dinoflagellate</name>
    <name type="synonym">Zooxanthella microadriatica</name>
    <dbReference type="NCBI Taxonomy" id="2951"/>
    <lineage>
        <taxon>Eukaryota</taxon>
        <taxon>Sar</taxon>
        <taxon>Alveolata</taxon>
        <taxon>Dinophyceae</taxon>
        <taxon>Suessiales</taxon>
        <taxon>Symbiodiniaceae</taxon>
        <taxon>Symbiodinium</taxon>
    </lineage>
</organism>
<evidence type="ECO:0000256" key="11">
    <source>
        <dbReference type="ARBA" id="ARBA00031313"/>
    </source>
</evidence>
<comment type="cofactor">
    <cofactor evidence="2">
        <name>FAD</name>
        <dbReference type="ChEBI" id="CHEBI:57692"/>
    </cofactor>
</comment>
<evidence type="ECO:0000256" key="1">
    <source>
        <dbReference type="ARBA" id="ARBA00001917"/>
    </source>
</evidence>
<evidence type="ECO:0000256" key="6">
    <source>
        <dbReference type="ARBA" id="ARBA00022630"/>
    </source>
</evidence>
<accession>A0A1Q9D033</accession>
<name>A0A1Q9D033_SYMMI</name>
<dbReference type="AlphaFoldDB" id="A0A1Q9D033"/>